<comment type="caution">
    <text evidence="1">The sequence shown here is derived from an EMBL/GenBank/DDBJ whole genome shotgun (WGS) entry which is preliminary data.</text>
</comment>
<name>A0A2J8JS30_PANTR</name>
<proteinExistence type="predicted"/>
<reference evidence="1 2" key="1">
    <citation type="submission" date="2017-12" db="EMBL/GenBank/DDBJ databases">
        <title>High-resolution comparative analysis of great ape genomes.</title>
        <authorList>
            <person name="Pollen A."/>
            <person name="Hastie A."/>
            <person name="Hormozdiari F."/>
            <person name="Dougherty M."/>
            <person name="Liu R."/>
            <person name="Chaisson M."/>
            <person name="Hoppe E."/>
            <person name="Hill C."/>
            <person name="Pang A."/>
            <person name="Hillier L."/>
            <person name="Baker C."/>
            <person name="Armstrong J."/>
            <person name="Shendure J."/>
            <person name="Paten B."/>
            <person name="Wilson R."/>
            <person name="Chao H."/>
            <person name="Schneider V."/>
            <person name="Ventura M."/>
            <person name="Kronenberg Z."/>
            <person name="Murali S."/>
            <person name="Gordon D."/>
            <person name="Cantsilieris S."/>
            <person name="Munson K."/>
            <person name="Nelson B."/>
            <person name="Raja A."/>
            <person name="Underwood J."/>
            <person name="Diekhans M."/>
            <person name="Fiddes I."/>
            <person name="Haussler D."/>
            <person name="Eichler E."/>
        </authorList>
    </citation>
    <scope>NUCLEOTIDE SEQUENCE [LARGE SCALE GENOMIC DNA]</scope>
    <source>
        <strain evidence="1">Yerkes chimp pedigree #C0471</strain>
    </source>
</reference>
<dbReference type="PANTHER" id="PTHR12138:SF154">
    <property type="entry name" value="PROTEIN-SERINE_THREONINE PHOSPHATASE"/>
    <property type="match status" value="1"/>
</dbReference>
<organism evidence="1 2">
    <name type="scientific">Pan troglodytes</name>
    <name type="common">Chimpanzee</name>
    <dbReference type="NCBI Taxonomy" id="9598"/>
    <lineage>
        <taxon>Eukaryota</taxon>
        <taxon>Metazoa</taxon>
        <taxon>Chordata</taxon>
        <taxon>Craniata</taxon>
        <taxon>Vertebrata</taxon>
        <taxon>Euteleostomi</taxon>
        <taxon>Mammalia</taxon>
        <taxon>Eutheria</taxon>
        <taxon>Euarchontoglires</taxon>
        <taxon>Primates</taxon>
        <taxon>Haplorrhini</taxon>
        <taxon>Catarrhini</taxon>
        <taxon>Hominidae</taxon>
        <taxon>Pan</taxon>
    </lineage>
</organism>
<evidence type="ECO:0000313" key="2">
    <source>
        <dbReference type="Proteomes" id="UP000236370"/>
    </source>
</evidence>
<gene>
    <name evidence="1" type="ORF">CK820_G0044973</name>
</gene>
<accession>A0A2J8JS30</accession>
<evidence type="ECO:0000313" key="1">
    <source>
        <dbReference type="EMBL" id="PNI25586.1"/>
    </source>
</evidence>
<dbReference type="Proteomes" id="UP000236370">
    <property type="component" value="Unassembled WGS sequence"/>
</dbReference>
<dbReference type="PANTHER" id="PTHR12138">
    <property type="entry name" value="PRIMATE-EXPANDED PROTEIN FAMILY"/>
    <property type="match status" value="1"/>
</dbReference>
<protein>
    <submittedName>
        <fullName evidence="1">PTPN22 isoform 2</fullName>
    </submittedName>
</protein>
<dbReference type="AlphaFoldDB" id="A0A2J8JS30"/>
<dbReference type="EMBL" id="NBAG03000431">
    <property type="protein sequence ID" value="PNI25586.1"/>
    <property type="molecule type" value="Genomic_DNA"/>
</dbReference>
<sequence>MDQREILQKFLDEAQSKKITKEEFANEFLGLALSPRLECRGLIIAHCRLDFLDSSDPPASAFQSAEITTMSHHTWPEKAFWTSLNRSNLLLS</sequence>
<dbReference type="PRINTS" id="PR02045">
    <property type="entry name" value="F138DOMAIN"/>
</dbReference>